<proteinExistence type="predicted"/>
<comment type="caution">
    <text evidence="1">The sequence shown here is derived from an EMBL/GenBank/DDBJ whole genome shotgun (WGS) entry which is preliminary data.</text>
</comment>
<evidence type="ECO:0000313" key="1">
    <source>
        <dbReference type="EMBL" id="MBB5758753.1"/>
    </source>
</evidence>
<gene>
    <name evidence="1" type="ORF">HNR00_003476</name>
</gene>
<protein>
    <submittedName>
        <fullName evidence="1">Uncharacterized protein</fullName>
    </submittedName>
</protein>
<sequence>MIRLLEANKVHFELSRHRPDSIMLTASLVGERIEIDVFEDGHVEYSRFRGNEDVEDDVPLLEVLLREHGEE</sequence>
<name>A0A840ZPV4_9HYPH</name>
<reference evidence="1 2" key="1">
    <citation type="submission" date="2020-08" db="EMBL/GenBank/DDBJ databases">
        <title>Genomic Encyclopedia of Type Strains, Phase IV (KMG-IV): sequencing the most valuable type-strain genomes for metagenomic binning, comparative biology and taxonomic classification.</title>
        <authorList>
            <person name="Goeker M."/>
        </authorList>
    </citation>
    <scope>NUCLEOTIDE SEQUENCE [LARGE SCALE GENOMIC DNA]</scope>
    <source>
        <strain evidence="1 2">DSM 2163</strain>
    </source>
</reference>
<accession>A0A840ZPV4</accession>
<organism evidence="1 2">
    <name type="scientific">Methylorubrum rhodinum</name>
    <dbReference type="NCBI Taxonomy" id="29428"/>
    <lineage>
        <taxon>Bacteria</taxon>
        <taxon>Pseudomonadati</taxon>
        <taxon>Pseudomonadota</taxon>
        <taxon>Alphaproteobacteria</taxon>
        <taxon>Hyphomicrobiales</taxon>
        <taxon>Methylobacteriaceae</taxon>
        <taxon>Methylorubrum</taxon>
    </lineage>
</organism>
<dbReference type="AlphaFoldDB" id="A0A840ZPV4"/>
<evidence type="ECO:0000313" key="2">
    <source>
        <dbReference type="Proteomes" id="UP000583454"/>
    </source>
</evidence>
<dbReference type="EMBL" id="JACHOP010000016">
    <property type="protein sequence ID" value="MBB5758753.1"/>
    <property type="molecule type" value="Genomic_DNA"/>
</dbReference>
<dbReference type="Proteomes" id="UP000583454">
    <property type="component" value="Unassembled WGS sequence"/>
</dbReference>
<keyword evidence="2" id="KW-1185">Reference proteome</keyword>
<dbReference type="RefSeq" id="WP_246390744.1">
    <property type="nucleotide sequence ID" value="NZ_JACHOP010000016.1"/>
</dbReference>